<dbReference type="Proteomes" id="UP000734854">
    <property type="component" value="Unassembled WGS sequence"/>
</dbReference>
<sequence>MNCVGQYLPFLHMADKENVSHGHIEGGEETTRDPAKLRAMVENIDAKIDALKAKRERIIRQLYELEGAGA</sequence>
<name>A0A8J5KU46_ZINOF</name>
<evidence type="ECO:0000313" key="3">
    <source>
        <dbReference type="Proteomes" id="UP000734854"/>
    </source>
</evidence>
<dbReference type="EMBL" id="JACMSC010000013">
    <property type="protein sequence ID" value="KAG6493100.1"/>
    <property type="molecule type" value="Genomic_DNA"/>
</dbReference>
<evidence type="ECO:0000256" key="1">
    <source>
        <dbReference type="SAM" id="Coils"/>
    </source>
</evidence>
<gene>
    <name evidence="2" type="ORF">ZIOFF_048076</name>
</gene>
<reference evidence="2 3" key="1">
    <citation type="submission" date="2020-08" db="EMBL/GenBank/DDBJ databases">
        <title>Plant Genome Project.</title>
        <authorList>
            <person name="Zhang R.-G."/>
        </authorList>
    </citation>
    <scope>NUCLEOTIDE SEQUENCE [LARGE SCALE GENOMIC DNA]</scope>
    <source>
        <tissue evidence="2">Rhizome</tissue>
    </source>
</reference>
<proteinExistence type="predicted"/>
<comment type="caution">
    <text evidence="2">The sequence shown here is derived from an EMBL/GenBank/DDBJ whole genome shotgun (WGS) entry which is preliminary data.</text>
</comment>
<accession>A0A8J5KU46</accession>
<evidence type="ECO:0000313" key="2">
    <source>
        <dbReference type="EMBL" id="KAG6493100.1"/>
    </source>
</evidence>
<dbReference type="AlphaFoldDB" id="A0A8J5KU46"/>
<keyword evidence="3" id="KW-1185">Reference proteome</keyword>
<keyword evidence="1" id="KW-0175">Coiled coil</keyword>
<organism evidence="2 3">
    <name type="scientific">Zingiber officinale</name>
    <name type="common">Ginger</name>
    <name type="synonym">Amomum zingiber</name>
    <dbReference type="NCBI Taxonomy" id="94328"/>
    <lineage>
        <taxon>Eukaryota</taxon>
        <taxon>Viridiplantae</taxon>
        <taxon>Streptophyta</taxon>
        <taxon>Embryophyta</taxon>
        <taxon>Tracheophyta</taxon>
        <taxon>Spermatophyta</taxon>
        <taxon>Magnoliopsida</taxon>
        <taxon>Liliopsida</taxon>
        <taxon>Zingiberales</taxon>
        <taxon>Zingiberaceae</taxon>
        <taxon>Zingiber</taxon>
    </lineage>
</organism>
<protein>
    <submittedName>
        <fullName evidence="2">Uncharacterized protein</fullName>
    </submittedName>
</protein>
<feature type="coiled-coil region" evidence="1">
    <location>
        <begin position="41"/>
        <end position="68"/>
    </location>
</feature>